<dbReference type="GO" id="GO:0042597">
    <property type="term" value="C:periplasmic space"/>
    <property type="evidence" value="ECO:0007669"/>
    <property type="project" value="InterPro"/>
</dbReference>
<dbReference type="STRING" id="401472.CUREI_06795"/>
<dbReference type="GO" id="GO:0006825">
    <property type="term" value="P:copper ion transport"/>
    <property type="evidence" value="ECO:0007669"/>
    <property type="project" value="InterPro"/>
</dbReference>
<dbReference type="InterPro" id="IPR007348">
    <property type="entry name" value="CopC_dom"/>
</dbReference>
<gene>
    <name evidence="9" type="ORF">CUREI_06795</name>
</gene>
<dbReference type="AlphaFoldDB" id="A0A077HIX5"/>
<dbReference type="PANTHER" id="PTHR34820:SF4">
    <property type="entry name" value="INNER MEMBRANE PROTEIN YEBZ"/>
    <property type="match status" value="1"/>
</dbReference>
<keyword evidence="3 7" id="KW-0732">Signal</keyword>
<keyword evidence="10" id="KW-1185">Reference proteome</keyword>
<sequence>MLIPAAMRRAAVVAAAAAGSLVAAAPALAHDSVVGAVPDDSSVVHEFPDEVTLEFSGEVQEGFNTVAISREVNGQSEVVYSGEPAVEGRLVTLDVPGDVDAQPGEYTVGYQIVSSDGHATKGVTSFTFAPDEAPAEENQAAADTTEESASDDAEGMGTPAKVLLTLLGVLVIGGAAAAALARGRRNPATAQDEAE</sequence>
<dbReference type="GO" id="GO:0030313">
    <property type="term" value="C:cell envelope"/>
    <property type="evidence" value="ECO:0007669"/>
    <property type="project" value="UniProtKB-SubCell"/>
</dbReference>
<dbReference type="SUPFAM" id="SSF81296">
    <property type="entry name" value="E set domains"/>
    <property type="match status" value="1"/>
</dbReference>
<evidence type="ECO:0000256" key="3">
    <source>
        <dbReference type="ARBA" id="ARBA00022729"/>
    </source>
</evidence>
<evidence type="ECO:0000256" key="4">
    <source>
        <dbReference type="ARBA" id="ARBA00023008"/>
    </source>
</evidence>
<dbReference type="Proteomes" id="UP000028939">
    <property type="component" value="Chromosome"/>
</dbReference>
<dbReference type="InterPro" id="IPR014755">
    <property type="entry name" value="Cu-Rt/internalin_Ig-like"/>
</dbReference>
<dbReference type="Gene3D" id="2.60.40.1220">
    <property type="match status" value="1"/>
</dbReference>
<feature type="compositionally biased region" description="Acidic residues" evidence="5">
    <location>
        <begin position="144"/>
        <end position="154"/>
    </location>
</feature>
<dbReference type="PANTHER" id="PTHR34820">
    <property type="entry name" value="INNER MEMBRANE PROTEIN YEBZ"/>
    <property type="match status" value="1"/>
</dbReference>
<dbReference type="GO" id="GO:0046688">
    <property type="term" value="P:response to copper ion"/>
    <property type="evidence" value="ECO:0007669"/>
    <property type="project" value="InterPro"/>
</dbReference>
<evidence type="ECO:0000256" key="1">
    <source>
        <dbReference type="ARBA" id="ARBA00004196"/>
    </source>
</evidence>
<evidence type="ECO:0000256" key="6">
    <source>
        <dbReference type="SAM" id="Phobius"/>
    </source>
</evidence>
<feature type="transmembrane region" description="Helical" evidence="6">
    <location>
        <begin position="162"/>
        <end position="181"/>
    </location>
</feature>
<accession>A0A077HIX5</accession>
<dbReference type="OrthoDB" id="5242236at2"/>
<dbReference type="Pfam" id="PF04234">
    <property type="entry name" value="CopC"/>
    <property type="match status" value="1"/>
</dbReference>
<keyword evidence="6" id="KW-0812">Transmembrane</keyword>
<evidence type="ECO:0000313" key="10">
    <source>
        <dbReference type="Proteomes" id="UP000028939"/>
    </source>
</evidence>
<dbReference type="EMBL" id="CP009215">
    <property type="protein sequence ID" value="AIL97043.1"/>
    <property type="molecule type" value="Genomic_DNA"/>
</dbReference>
<dbReference type="InterPro" id="IPR014756">
    <property type="entry name" value="Ig_E-set"/>
</dbReference>
<evidence type="ECO:0000256" key="2">
    <source>
        <dbReference type="ARBA" id="ARBA00022723"/>
    </source>
</evidence>
<feature type="chain" id="PRO_5001719086" description="CopC domain-containing protein" evidence="7">
    <location>
        <begin position="30"/>
        <end position="195"/>
    </location>
</feature>
<organism evidence="9 10">
    <name type="scientific">Corynebacterium ureicelerivorans</name>
    <dbReference type="NCBI Taxonomy" id="401472"/>
    <lineage>
        <taxon>Bacteria</taxon>
        <taxon>Bacillati</taxon>
        <taxon>Actinomycetota</taxon>
        <taxon>Actinomycetes</taxon>
        <taxon>Mycobacteriales</taxon>
        <taxon>Corynebacteriaceae</taxon>
        <taxon>Corynebacterium</taxon>
    </lineage>
</organism>
<name>A0A077HIX5_9CORY</name>
<dbReference type="KEGG" id="cuv:CUREI_06795"/>
<evidence type="ECO:0000256" key="7">
    <source>
        <dbReference type="SAM" id="SignalP"/>
    </source>
</evidence>
<protein>
    <recommendedName>
        <fullName evidence="8">CopC domain-containing protein</fullName>
    </recommendedName>
</protein>
<dbReference type="GO" id="GO:0005507">
    <property type="term" value="F:copper ion binding"/>
    <property type="evidence" value="ECO:0007669"/>
    <property type="project" value="InterPro"/>
</dbReference>
<dbReference type="HOGENOM" id="CLU_087859_1_1_11"/>
<evidence type="ECO:0000259" key="8">
    <source>
        <dbReference type="Pfam" id="PF04234"/>
    </source>
</evidence>
<comment type="subcellular location">
    <subcellularLocation>
        <location evidence="1">Cell envelope</location>
    </subcellularLocation>
</comment>
<keyword evidence="2" id="KW-0479">Metal-binding</keyword>
<evidence type="ECO:0000313" key="9">
    <source>
        <dbReference type="EMBL" id="AIL97043.1"/>
    </source>
</evidence>
<feature type="region of interest" description="Disordered" evidence="5">
    <location>
        <begin position="131"/>
        <end position="156"/>
    </location>
</feature>
<proteinExistence type="predicted"/>
<reference evidence="9 10" key="1">
    <citation type="submission" date="2014-08" db="EMBL/GenBank/DDBJ databases">
        <title>Complete genome sequence of Corynebacterium ureicelerivorans DSM 45051, a lipophilic and urea-splitting isolate from a blood culture of a septicaemia patient.</title>
        <authorList>
            <person name="Tippelt A."/>
            <person name="Albersmeier A."/>
            <person name="Brinkrolf K."/>
            <person name="Ruckert C."/>
            <person name="Tauch A."/>
        </authorList>
    </citation>
    <scope>NUCLEOTIDE SEQUENCE [LARGE SCALE GENOMIC DNA]</scope>
    <source>
        <strain evidence="9 10">IMMIB RIV-2301</strain>
    </source>
</reference>
<feature type="signal peptide" evidence="7">
    <location>
        <begin position="1"/>
        <end position="29"/>
    </location>
</feature>
<keyword evidence="6" id="KW-1133">Transmembrane helix</keyword>
<dbReference type="GO" id="GO:0005886">
    <property type="term" value="C:plasma membrane"/>
    <property type="evidence" value="ECO:0007669"/>
    <property type="project" value="TreeGrafter"/>
</dbReference>
<keyword evidence="4" id="KW-0186">Copper</keyword>
<keyword evidence="6" id="KW-0472">Membrane</keyword>
<dbReference type="InterPro" id="IPR032694">
    <property type="entry name" value="CopC/D"/>
</dbReference>
<dbReference type="RefSeq" id="WP_038611872.1">
    <property type="nucleotide sequence ID" value="NZ_CP009215.1"/>
</dbReference>
<evidence type="ECO:0000256" key="5">
    <source>
        <dbReference type="SAM" id="MobiDB-lite"/>
    </source>
</evidence>
<feature type="domain" description="CopC" evidence="8">
    <location>
        <begin position="30"/>
        <end position="127"/>
    </location>
</feature>